<feature type="transmembrane region" description="Helical" evidence="8">
    <location>
        <begin position="271"/>
        <end position="288"/>
    </location>
</feature>
<feature type="transmembrane region" description="Helical" evidence="8">
    <location>
        <begin position="12"/>
        <end position="32"/>
    </location>
</feature>
<keyword evidence="11" id="KW-1185">Reference proteome</keyword>
<accession>A0A378JYN1</accession>
<keyword evidence="3 10" id="KW-0808">Transferase</keyword>
<dbReference type="EMBL" id="UGOG01000001">
    <property type="protein sequence ID" value="STX63157.1"/>
    <property type="molecule type" value="Genomic_DNA"/>
</dbReference>
<keyword evidence="10" id="KW-0328">Glycosyltransferase</keyword>
<evidence type="ECO:0000313" key="12">
    <source>
        <dbReference type="Proteomes" id="UP000254040"/>
    </source>
</evidence>
<evidence type="ECO:0000256" key="2">
    <source>
        <dbReference type="ARBA" id="ARBA00022475"/>
    </source>
</evidence>
<evidence type="ECO:0000313" key="10">
    <source>
        <dbReference type="EMBL" id="STX63157.1"/>
    </source>
</evidence>
<evidence type="ECO:0000256" key="6">
    <source>
        <dbReference type="ARBA" id="ARBA00023136"/>
    </source>
</evidence>
<reference evidence="9 11" key="1">
    <citation type="submission" date="2015-11" db="EMBL/GenBank/DDBJ databases">
        <title>Genomic analysis of 38 Legionella species identifies large and diverse effector repertoires.</title>
        <authorList>
            <person name="Burstein D."/>
            <person name="Amaro F."/>
            <person name="Zusman T."/>
            <person name="Lifshitz Z."/>
            <person name="Cohen O."/>
            <person name="Gilbert J.A."/>
            <person name="Pupko T."/>
            <person name="Shuman H.A."/>
            <person name="Segal G."/>
        </authorList>
    </citation>
    <scope>NUCLEOTIDE SEQUENCE [LARGE SCALE GENOMIC DNA]</scope>
    <source>
        <strain evidence="9 11">ATCC 43877</strain>
    </source>
</reference>
<dbReference type="Proteomes" id="UP000254040">
    <property type="component" value="Unassembled WGS sequence"/>
</dbReference>
<reference evidence="10 12" key="2">
    <citation type="submission" date="2018-06" db="EMBL/GenBank/DDBJ databases">
        <authorList>
            <consortium name="Pathogen Informatics"/>
            <person name="Doyle S."/>
        </authorList>
    </citation>
    <scope>NUCLEOTIDE SEQUENCE [LARGE SCALE GENOMIC DNA]</scope>
    <source>
        <strain evidence="10 12">NCTC12239</strain>
    </source>
</reference>
<feature type="transmembrane region" description="Helical" evidence="8">
    <location>
        <begin position="202"/>
        <end position="222"/>
    </location>
</feature>
<evidence type="ECO:0000256" key="7">
    <source>
        <dbReference type="ARBA" id="ARBA00024033"/>
    </source>
</evidence>
<keyword evidence="6 8" id="KW-0472">Membrane</keyword>
<name>A0A378JYN1_9GAMM</name>
<feature type="transmembrane region" description="Helical" evidence="8">
    <location>
        <begin position="131"/>
        <end position="162"/>
    </location>
</feature>
<organism evidence="10 12">
    <name type="scientific">Legionella moravica</name>
    <dbReference type="NCBI Taxonomy" id="39962"/>
    <lineage>
        <taxon>Bacteria</taxon>
        <taxon>Pseudomonadati</taxon>
        <taxon>Pseudomonadota</taxon>
        <taxon>Gammaproteobacteria</taxon>
        <taxon>Legionellales</taxon>
        <taxon>Legionellaceae</taxon>
        <taxon>Legionella</taxon>
    </lineage>
</organism>
<evidence type="ECO:0000256" key="3">
    <source>
        <dbReference type="ARBA" id="ARBA00022679"/>
    </source>
</evidence>
<keyword evidence="2" id="KW-1003">Cell membrane</keyword>
<dbReference type="Proteomes" id="UP000054985">
    <property type="component" value="Unassembled WGS sequence"/>
</dbReference>
<comment type="similarity">
    <text evidence="7">Belongs to the glycosyltransferase 87 family.</text>
</comment>
<keyword evidence="4 8" id="KW-0812">Transmembrane</keyword>
<evidence type="ECO:0000256" key="4">
    <source>
        <dbReference type="ARBA" id="ARBA00022692"/>
    </source>
</evidence>
<evidence type="ECO:0000256" key="5">
    <source>
        <dbReference type="ARBA" id="ARBA00022989"/>
    </source>
</evidence>
<dbReference type="Pfam" id="PF09594">
    <property type="entry name" value="GT87"/>
    <property type="match status" value="1"/>
</dbReference>
<evidence type="ECO:0000313" key="9">
    <source>
        <dbReference type="EMBL" id="KTD37366.1"/>
    </source>
</evidence>
<dbReference type="STRING" id="39962.Lmor_0558"/>
<feature type="transmembrane region" description="Helical" evidence="8">
    <location>
        <begin position="308"/>
        <end position="336"/>
    </location>
</feature>
<dbReference type="EMBL" id="LNYN01000013">
    <property type="protein sequence ID" value="KTD37366.1"/>
    <property type="molecule type" value="Genomic_DNA"/>
</dbReference>
<comment type="subcellular location">
    <subcellularLocation>
        <location evidence="1">Cell membrane</location>
        <topology evidence="1">Multi-pass membrane protein</topology>
    </subcellularLocation>
</comment>
<evidence type="ECO:0000313" key="11">
    <source>
        <dbReference type="Proteomes" id="UP000054985"/>
    </source>
</evidence>
<feature type="transmembrane region" description="Helical" evidence="8">
    <location>
        <begin position="378"/>
        <end position="396"/>
    </location>
</feature>
<gene>
    <name evidence="9" type="ORF">Lmor_0558</name>
    <name evidence="10" type="ORF">NCTC12239_02099</name>
</gene>
<keyword evidence="5 8" id="KW-1133">Transmembrane helix</keyword>
<dbReference type="InterPro" id="IPR018584">
    <property type="entry name" value="GT87"/>
</dbReference>
<proteinExistence type="inferred from homology"/>
<feature type="transmembrane region" description="Helical" evidence="8">
    <location>
        <begin position="348"/>
        <end position="366"/>
    </location>
</feature>
<feature type="transmembrane region" description="Helical" evidence="8">
    <location>
        <begin position="174"/>
        <end position="195"/>
    </location>
</feature>
<evidence type="ECO:0000256" key="1">
    <source>
        <dbReference type="ARBA" id="ARBA00004651"/>
    </source>
</evidence>
<sequence>MDSYQQMKNRIWQPIIVIWVLITYALLFYLIFNDQFKLDFTTFYSSIHALMNGENPYASLVADYLPIPRKLTSNLCPPVFLWLTYPLGLLSYHSALLCWILFSFIAGLIGAGITCSLAFSKNSLRQYGLGLILLYMMLFSTIMNLAIGQVGSILFFFIMLGYHYYLRGRDGLAGFLWAIIISIKLFPGLLFLYVLTERRYKLLLMMLSVCVCCWAIPLLLWGPQIYQNYYNLMSHVTWYADSWNASIYGFLFRLVTFSYDVPHEMHHQISLIYMFVFTCTLGIYYYFLRTPTNECIKHTVNHYRFSLTLVFMLLLSPFGWIYYFSILLLPLALCWSREAQKNSASTRFLGYLLLCIFLLNFPFDYVKIGYMPHFLTRTTIYSFHFYGLLLLAYLIIREKKLPGQNELLAAPLLSSLIIILMLGSAIPLASFIVTLIRY</sequence>
<feature type="transmembrane region" description="Helical" evidence="8">
    <location>
        <begin position="408"/>
        <end position="436"/>
    </location>
</feature>
<evidence type="ECO:0000256" key="8">
    <source>
        <dbReference type="SAM" id="Phobius"/>
    </source>
</evidence>
<dbReference type="OrthoDB" id="5659754at2"/>
<protein>
    <submittedName>
        <fullName evidence="10">Mannosyltransferase</fullName>
    </submittedName>
</protein>
<dbReference type="GO" id="GO:0016758">
    <property type="term" value="F:hexosyltransferase activity"/>
    <property type="evidence" value="ECO:0007669"/>
    <property type="project" value="InterPro"/>
</dbReference>
<dbReference type="GO" id="GO:0005886">
    <property type="term" value="C:plasma membrane"/>
    <property type="evidence" value="ECO:0007669"/>
    <property type="project" value="UniProtKB-SubCell"/>
</dbReference>
<dbReference type="AlphaFoldDB" id="A0A378JYN1"/>
<feature type="transmembrane region" description="Helical" evidence="8">
    <location>
        <begin position="92"/>
        <end position="119"/>
    </location>
</feature>